<evidence type="ECO:0000256" key="1">
    <source>
        <dbReference type="ARBA" id="ARBA00005790"/>
    </source>
</evidence>
<dbReference type="SMART" id="SM00072">
    <property type="entry name" value="GuKc"/>
    <property type="match status" value="1"/>
</dbReference>
<proteinExistence type="inferred from homology"/>
<organism evidence="9">
    <name type="scientific">Chromera velia CCMP2878</name>
    <dbReference type="NCBI Taxonomy" id="1169474"/>
    <lineage>
        <taxon>Eukaryota</taxon>
        <taxon>Sar</taxon>
        <taxon>Alveolata</taxon>
        <taxon>Colpodellida</taxon>
        <taxon>Chromeraceae</taxon>
        <taxon>Chromera</taxon>
    </lineage>
</organism>
<dbReference type="InterPro" id="IPR020590">
    <property type="entry name" value="Guanylate_kinase_CS"/>
</dbReference>
<dbReference type="PROSITE" id="PS00856">
    <property type="entry name" value="GUANYLATE_KINASE_1"/>
    <property type="match status" value="1"/>
</dbReference>
<protein>
    <recommendedName>
        <fullName evidence="2">guanylate kinase</fullName>
        <ecNumber evidence="2">2.7.4.8</ecNumber>
    </recommendedName>
</protein>
<dbReference type="VEuPathDB" id="CryptoDB:Cvel_8645"/>
<dbReference type="AlphaFoldDB" id="A0A0G4HUI0"/>
<dbReference type="InterPro" id="IPR017665">
    <property type="entry name" value="Guanylate_kinase"/>
</dbReference>
<dbReference type="PROSITE" id="PS50052">
    <property type="entry name" value="GUANYLATE_KINASE_2"/>
    <property type="match status" value="1"/>
</dbReference>
<feature type="domain" description="Guanylate kinase-like" evidence="8">
    <location>
        <begin position="124"/>
        <end position="318"/>
    </location>
</feature>
<sequence length="378" mass="41084">MGFSPQKALRIFIAAGILPLPSHFGVTGVCASERSAGPSLARLSLRRLRLFFRTREDKEGRVDRDKWLGQEEDATAEESGSPPLNSRRHSLLSTRPEKGKGKQQIAMDDRKKCSSEELCDSPASAPLVIAGPSGVGKGTLIGKLMKDYGSCLSMCVSHTTRQPRPGETNGVQYWFINKEEMIKEVESGKFLESAEVHGNLYGTSLESVKTVLKSGCICLLEIDVQGVSQIKERERKGLIKLGEAQMRPTRCIFIKAPNLEELEKRLRGRGTEAEEKVQTRLANAKKEIEAAHESGCFDFFLVNDNLDEAFAKLLAKLREWYPGKFLEESSCGAPAAPNGETQAGADVETAGGGMAGKMIRSDPSVATTMGTMGSNGGN</sequence>
<evidence type="ECO:0000256" key="4">
    <source>
        <dbReference type="ARBA" id="ARBA00022741"/>
    </source>
</evidence>
<dbReference type="NCBIfam" id="TIGR03263">
    <property type="entry name" value="guanyl_kin"/>
    <property type="match status" value="1"/>
</dbReference>
<dbReference type="PANTHER" id="PTHR23117">
    <property type="entry name" value="GUANYLATE KINASE-RELATED"/>
    <property type="match status" value="1"/>
</dbReference>
<accession>A0A0G4HUI0</accession>
<dbReference type="Pfam" id="PF00625">
    <property type="entry name" value="Guanylate_kin"/>
    <property type="match status" value="1"/>
</dbReference>
<reference evidence="9" key="1">
    <citation type="submission" date="2014-11" db="EMBL/GenBank/DDBJ databases">
        <authorList>
            <person name="Otto D Thomas"/>
            <person name="Naeem Raeece"/>
        </authorList>
    </citation>
    <scope>NUCLEOTIDE SEQUENCE</scope>
</reference>
<name>A0A0G4HUI0_9ALVE</name>
<dbReference type="SUPFAM" id="SSF52540">
    <property type="entry name" value="P-loop containing nucleoside triphosphate hydrolases"/>
    <property type="match status" value="1"/>
</dbReference>
<keyword evidence="6" id="KW-0067">ATP-binding</keyword>
<keyword evidence="3" id="KW-0808">Transferase</keyword>
<evidence type="ECO:0000256" key="7">
    <source>
        <dbReference type="SAM" id="MobiDB-lite"/>
    </source>
</evidence>
<evidence type="ECO:0000313" key="9">
    <source>
        <dbReference type="EMBL" id="CEM48059.1"/>
    </source>
</evidence>
<keyword evidence="5" id="KW-0418">Kinase</keyword>
<dbReference type="GO" id="GO:0005524">
    <property type="term" value="F:ATP binding"/>
    <property type="evidence" value="ECO:0007669"/>
    <property type="project" value="UniProtKB-KW"/>
</dbReference>
<evidence type="ECO:0000256" key="5">
    <source>
        <dbReference type="ARBA" id="ARBA00022777"/>
    </source>
</evidence>
<dbReference type="InterPro" id="IPR008144">
    <property type="entry name" value="Guanylate_kin-like_dom"/>
</dbReference>
<dbReference type="PhylomeDB" id="A0A0G4HUI0"/>
<evidence type="ECO:0000256" key="6">
    <source>
        <dbReference type="ARBA" id="ARBA00022840"/>
    </source>
</evidence>
<dbReference type="InterPro" id="IPR008145">
    <property type="entry name" value="GK/Ca_channel_bsu"/>
</dbReference>
<dbReference type="EC" id="2.7.4.8" evidence="2"/>
<dbReference type="FunFam" id="3.40.50.300:FF:000776">
    <property type="entry name" value="Guanylate kinase 2"/>
    <property type="match status" value="1"/>
</dbReference>
<dbReference type="CDD" id="cd00071">
    <property type="entry name" value="GMPK"/>
    <property type="match status" value="1"/>
</dbReference>
<dbReference type="PANTHER" id="PTHR23117:SF13">
    <property type="entry name" value="GUANYLATE KINASE"/>
    <property type="match status" value="1"/>
</dbReference>
<dbReference type="GO" id="GO:0004385">
    <property type="term" value="F:GMP kinase activity"/>
    <property type="evidence" value="ECO:0007669"/>
    <property type="project" value="UniProtKB-EC"/>
</dbReference>
<evidence type="ECO:0000259" key="8">
    <source>
        <dbReference type="PROSITE" id="PS50052"/>
    </source>
</evidence>
<keyword evidence="4" id="KW-0547">Nucleotide-binding</keyword>
<feature type="region of interest" description="Disordered" evidence="7">
    <location>
        <begin position="61"/>
        <end position="111"/>
    </location>
</feature>
<gene>
    <name evidence="9" type="ORF">Cvel_8645</name>
</gene>
<evidence type="ECO:0000256" key="2">
    <source>
        <dbReference type="ARBA" id="ARBA00012961"/>
    </source>
</evidence>
<comment type="similarity">
    <text evidence="1">Belongs to the guanylate kinase family.</text>
</comment>
<dbReference type="Gene3D" id="3.40.50.300">
    <property type="entry name" value="P-loop containing nucleotide triphosphate hydrolases"/>
    <property type="match status" value="1"/>
</dbReference>
<dbReference type="EMBL" id="CDMZ01003919">
    <property type="protein sequence ID" value="CEM48059.1"/>
    <property type="molecule type" value="Genomic_DNA"/>
</dbReference>
<evidence type="ECO:0000256" key="3">
    <source>
        <dbReference type="ARBA" id="ARBA00022679"/>
    </source>
</evidence>
<dbReference type="GO" id="GO:0005829">
    <property type="term" value="C:cytosol"/>
    <property type="evidence" value="ECO:0007669"/>
    <property type="project" value="TreeGrafter"/>
</dbReference>
<dbReference type="InterPro" id="IPR027417">
    <property type="entry name" value="P-loop_NTPase"/>
</dbReference>